<sequence length="375" mass="40361">KAEPGAWPTVDGERRAPGELHKDRLYPRPSSGIQRQGNLYISPSHPQTSLALFPAGRAESSRTIGVFRPANGPTTAQEPVAILRPTVPPTSPVSGTAIPGRRGGKSPYQRSTPETHMAAASSHSTEFTDPQQGTIQRYLLRTAPTDPRTTKDKMAPGRTAGKTKPPPTASAAICTLEDNNERFQDPRGEPSASSVRSVTTPDTHTGASQTGTLPLQGEPTRTEATALLSAFRMDFESWASKMEDSLHVELNALRQKVTANEEVVSVLTTAQDDHEARITALESSSATHLRRLCQQQLRIEDCENRSCRNNIRLQGIPEATSGTELKPTVITILNKVLGREAASPIELDRVHRVGGPGGARDGRPPRCSVGSTTTP</sequence>
<feature type="compositionally biased region" description="Basic and acidic residues" evidence="1">
    <location>
        <begin position="11"/>
        <end position="26"/>
    </location>
</feature>
<dbReference type="Proteomes" id="UP000228934">
    <property type="component" value="Unassembled WGS sequence"/>
</dbReference>
<feature type="compositionally biased region" description="Basic and acidic residues" evidence="1">
    <location>
        <begin position="179"/>
        <end position="188"/>
    </location>
</feature>
<evidence type="ECO:0000256" key="1">
    <source>
        <dbReference type="SAM" id="MobiDB-lite"/>
    </source>
</evidence>
<evidence type="ECO:0000313" key="3">
    <source>
        <dbReference type="Proteomes" id="UP000228934"/>
    </source>
</evidence>
<accession>A0A2G9S2C3</accession>
<feature type="compositionally biased region" description="Polar residues" evidence="1">
    <location>
        <begin position="31"/>
        <end position="46"/>
    </location>
</feature>
<dbReference type="EMBL" id="KV927927">
    <property type="protein sequence ID" value="PIO34215.1"/>
    <property type="molecule type" value="Genomic_DNA"/>
</dbReference>
<reference evidence="3" key="1">
    <citation type="journal article" date="2017" name="Nat. Commun.">
        <title>The North American bullfrog draft genome provides insight into hormonal regulation of long noncoding RNA.</title>
        <authorList>
            <person name="Hammond S.A."/>
            <person name="Warren R.L."/>
            <person name="Vandervalk B.P."/>
            <person name="Kucuk E."/>
            <person name="Khan H."/>
            <person name="Gibb E.A."/>
            <person name="Pandoh P."/>
            <person name="Kirk H."/>
            <person name="Zhao Y."/>
            <person name="Jones M."/>
            <person name="Mungall A.J."/>
            <person name="Coope R."/>
            <person name="Pleasance S."/>
            <person name="Moore R.A."/>
            <person name="Holt R.A."/>
            <person name="Round J.M."/>
            <person name="Ohora S."/>
            <person name="Walle B.V."/>
            <person name="Veldhoen N."/>
            <person name="Helbing C.C."/>
            <person name="Birol I."/>
        </authorList>
    </citation>
    <scope>NUCLEOTIDE SEQUENCE [LARGE SCALE GENOMIC DNA]</scope>
</reference>
<feature type="region of interest" description="Disordered" evidence="1">
    <location>
        <begin position="1"/>
        <end position="46"/>
    </location>
</feature>
<gene>
    <name evidence="2" type="ORF">AB205_0155100</name>
</gene>
<feature type="compositionally biased region" description="Polar residues" evidence="1">
    <location>
        <begin position="121"/>
        <end position="135"/>
    </location>
</feature>
<dbReference type="AlphaFoldDB" id="A0A2G9S2C3"/>
<keyword evidence="3" id="KW-1185">Reference proteome</keyword>
<feature type="region of interest" description="Disordered" evidence="1">
    <location>
        <begin position="84"/>
        <end position="217"/>
    </location>
</feature>
<evidence type="ECO:0000313" key="2">
    <source>
        <dbReference type="EMBL" id="PIO34215.1"/>
    </source>
</evidence>
<dbReference type="Gene3D" id="3.30.70.1820">
    <property type="entry name" value="L1 transposable element, RRM domain"/>
    <property type="match status" value="1"/>
</dbReference>
<feature type="region of interest" description="Disordered" evidence="1">
    <location>
        <begin position="348"/>
        <end position="375"/>
    </location>
</feature>
<dbReference type="OrthoDB" id="10059413at2759"/>
<feature type="compositionally biased region" description="Polar residues" evidence="1">
    <location>
        <begin position="191"/>
        <end position="213"/>
    </location>
</feature>
<protein>
    <submittedName>
        <fullName evidence="2">Uncharacterized protein</fullName>
    </submittedName>
</protein>
<organism evidence="2 3">
    <name type="scientific">Aquarana catesbeiana</name>
    <name type="common">American bullfrog</name>
    <name type="synonym">Rana catesbeiana</name>
    <dbReference type="NCBI Taxonomy" id="8400"/>
    <lineage>
        <taxon>Eukaryota</taxon>
        <taxon>Metazoa</taxon>
        <taxon>Chordata</taxon>
        <taxon>Craniata</taxon>
        <taxon>Vertebrata</taxon>
        <taxon>Euteleostomi</taxon>
        <taxon>Amphibia</taxon>
        <taxon>Batrachia</taxon>
        <taxon>Anura</taxon>
        <taxon>Neobatrachia</taxon>
        <taxon>Ranoidea</taxon>
        <taxon>Ranidae</taxon>
        <taxon>Aquarana</taxon>
    </lineage>
</organism>
<proteinExistence type="predicted"/>
<name>A0A2G9S2C3_AQUCT</name>
<feature type="non-terminal residue" evidence="2">
    <location>
        <position position="1"/>
    </location>
</feature>